<reference evidence="1 2" key="1">
    <citation type="submission" date="2021-06" db="EMBL/GenBank/DDBJ databases">
        <title>Caerostris darwini draft genome.</title>
        <authorList>
            <person name="Kono N."/>
            <person name="Arakawa K."/>
        </authorList>
    </citation>
    <scope>NUCLEOTIDE SEQUENCE [LARGE SCALE GENOMIC DNA]</scope>
</reference>
<dbReference type="Proteomes" id="UP001054837">
    <property type="component" value="Unassembled WGS sequence"/>
</dbReference>
<comment type="caution">
    <text evidence="1">The sequence shown here is derived from an EMBL/GenBank/DDBJ whole genome shotgun (WGS) entry which is preliminary data.</text>
</comment>
<keyword evidence="2" id="KW-1185">Reference proteome</keyword>
<evidence type="ECO:0000313" key="1">
    <source>
        <dbReference type="EMBL" id="GIY64461.1"/>
    </source>
</evidence>
<accession>A0AAV4V2K2</accession>
<dbReference type="AlphaFoldDB" id="A0AAV4V2K2"/>
<proteinExistence type="predicted"/>
<protein>
    <submittedName>
        <fullName evidence="1">Uncharacterized protein</fullName>
    </submittedName>
</protein>
<sequence length="113" mass="13065">MLRYEQPVGRTEIVSDGKKGFGTYQAFSVGNPFLFIMSGRGLNKIEHIRHMTKVAEGIGHLLYCSHMNMKDRQSNCCGLPMHHSWSWISLAWGHFLRHLVSSIRLVFSYQRIK</sequence>
<name>A0AAV4V2K2_9ARAC</name>
<organism evidence="1 2">
    <name type="scientific">Caerostris darwini</name>
    <dbReference type="NCBI Taxonomy" id="1538125"/>
    <lineage>
        <taxon>Eukaryota</taxon>
        <taxon>Metazoa</taxon>
        <taxon>Ecdysozoa</taxon>
        <taxon>Arthropoda</taxon>
        <taxon>Chelicerata</taxon>
        <taxon>Arachnida</taxon>
        <taxon>Araneae</taxon>
        <taxon>Araneomorphae</taxon>
        <taxon>Entelegynae</taxon>
        <taxon>Araneoidea</taxon>
        <taxon>Araneidae</taxon>
        <taxon>Caerostris</taxon>
    </lineage>
</organism>
<dbReference type="EMBL" id="BPLQ01012318">
    <property type="protein sequence ID" value="GIY64461.1"/>
    <property type="molecule type" value="Genomic_DNA"/>
</dbReference>
<evidence type="ECO:0000313" key="2">
    <source>
        <dbReference type="Proteomes" id="UP001054837"/>
    </source>
</evidence>
<gene>
    <name evidence="1" type="ORF">CDAR_61261</name>
</gene>